<feature type="transmembrane region" description="Helical" evidence="1">
    <location>
        <begin position="7"/>
        <end position="27"/>
    </location>
</feature>
<organism evidence="2 3">
    <name type="scientific">Candidatus Giovannonibacteria bacterium GW2011_GWA1_44_25</name>
    <dbReference type="NCBI Taxonomy" id="1618645"/>
    <lineage>
        <taxon>Bacteria</taxon>
        <taxon>Candidatus Giovannoniibacteriota</taxon>
    </lineage>
</organism>
<evidence type="ECO:0000313" key="2">
    <source>
        <dbReference type="EMBL" id="KKT59878.1"/>
    </source>
</evidence>
<evidence type="ECO:0000313" key="3">
    <source>
        <dbReference type="Proteomes" id="UP000034087"/>
    </source>
</evidence>
<keyword evidence="1" id="KW-0472">Membrane</keyword>
<dbReference type="AlphaFoldDB" id="A0A0G1ILT7"/>
<dbReference type="EMBL" id="LCIR01000006">
    <property type="protein sequence ID" value="KKT59878.1"/>
    <property type="molecule type" value="Genomic_DNA"/>
</dbReference>
<proteinExistence type="predicted"/>
<sequence length="146" mass="15959">MSKIYAIAFIAVVMLDALCVAFVFPSIPRLNGVSNMGIALLPAIFITLVSAIAIGILLLEFGGGLLMNLLKRIGASKKLSRAVVKNIYATAAPLLNALALIMWTKLYPELGFYYIVPDALIAGTILHYIDYGVVVPWFFHLERAFK</sequence>
<feature type="transmembrane region" description="Helical" evidence="1">
    <location>
        <begin position="39"/>
        <end position="66"/>
    </location>
</feature>
<evidence type="ECO:0000256" key="1">
    <source>
        <dbReference type="SAM" id="Phobius"/>
    </source>
</evidence>
<dbReference type="Proteomes" id="UP000034087">
    <property type="component" value="Unassembled WGS sequence"/>
</dbReference>
<protein>
    <submittedName>
        <fullName evidence="2">Uncharacterized protein</fullName>
    </submittedName>
</protein>
<reference evidence="2 3" key="1">
    <citation type="journal article" date="2015" name="Nature">
        <title>rRNA introns, odd ribosomes, and small enigmatic genomes across a large radiation of phyla.</title>
        <authorList>
            <person name="Brown C.T."/>
            <person name="Hug L.A."/>
            <person name="Thomas B.C."/>
            <person name="Sharon I."/>
            <person name="Castelle C.J."/>
            <person name="Singh A."/>
            <person name="Wilkins M.J."/>
            <person name="Williams K.H."/>
            <person name="Banfield J.F."/>
        </authorList>
    </citation>
    <scope>NUCLEOTIDE SEQUENCE [LARGE SCALE GENOMIC DNA]</scope>
</reference>
<name>A0A0G1ILT7_9BACT</name>
<feature type="transmembrane region" description="Helical" evidence="1">
    <location>
        <begin position="112"/>
        <end position="139"/>
    </location>
</feature>
<keyword evidence="1" id="KW-1133">Transmembrane helix</keyword>
<accession>A0A0G1ILT7</accession>
<comment type="caution">
    <text evidence="2">The sequence shown here is derived from an EMBL/GenBank/DDBJ whole genome shotgun (WGS) entry which is preliminary data.</text>
</comment>
<gene>
    <name evidence="2" type="ORF">UW53_C0006G0025</name>
</gene>
<feature type="transmembrane region" description="Helical" evidence="1">
    <location>
        <begin position="87"/>
        <end position="106"/>
    </location>
</feature>
<keyword evidence="1" id="KW-0812">Transmembrane</keyword>